<gene>
    <name evidence="1" type="ordered locus">Trebr_1857</name>
</gene>
<name>F4LIW8_TREBD</name>
<evidence type="ECO:0008006" key="3">
    <source>
        <dbReference type="Google" id="ProtNLM"/>
    </source>
</evidence>
<dbReference type="KEGG" id="tbe:Trebr_1857"/>
<dbReference type="OrthoDB" id="360957at2"/>
<reference evidence="2" key="1">
    <citation type="submission" date="2011-04" db="EMBL/GenBank/DDBJ databases">
        <title>The complete genome of Treponema brennaborense DSM 12168.</title>
        <authorList>
            <person name="Lucas S."/>
            <person name="Han J."/>
            <person name="Lapidus A."/>
            <person name="Bruce D."/>
            <person name="Goodwin L."/>
            <person name="Pitluck S."/>
            <person name="Peters L."/>
            <person name="Kyrpides N."/>
            <person name="Mavromatis K."/>
            <person name="Ivanova N."/>
            <person name="Mikhailova N."/>
            <person name="Pagani I."/>
            <person name="Teshima H."/>
            <person name="Detter J.C."/>
            <person name="Tapia R."/>
            <person name="Han C."/>
            <person name="Land M."/>
            <person name="Hauser L."/>
            <person name="Markowitz V."/>
            <person name="Cheng J.-F."/>
            <person name="Hugenholtz P."/>
            <person name="Woyke T."/>
            <person name="Wu D."/>
            <person name="Gronow S."/>
            <person name="Wellnitz S."/>
            <person name="Brambilla E."/>
            <person name="Klenk H.-P."/>
            <person name="Eisen J.A."/>
        </authorList>
    </citation>
    <scope>NUCLEOTIDE SEQUENCE [LARGE SCALE GENOMIC DNA]</scope>
    <source>
        <strain evidence="2">DSM 12168 / CIP 105900 / DD5/3</strain>
    </source>
</reference>
<keyword evidence="2" id="KW-1185">Reference proteome</keyword>
<dbReference type="EMBL" id="CP002696">
    <property type="protein sequence ID" value="AEE17277.1"/>
    <property type="molecule type" value="Genomic_DNA"/>
</dbReference>
<dbReference type="STRING" id="906968.Trebr_1857"/>
<dbReference type="HOGENOM" id="CLU_1601964_0_0_12"/>
<protein>
    <recommendedName>
        <fullName evidence="3">FlgN family protein</fullName>
    </recommendedName>
</protein>
<sequence>MTKETAANDLYAVLVSQNELLDTMLATQKNIRTAVTGKVWTDLESFLYKMNELSEDFAELESTRGNLCRTLCSSAETDAVPDMYQVVCLISGNLRTPVLDLFHQVRRKLAESKIENDALNDYIRITKDFLQGVFDSVIPQRRNTVYSRSGTVVKPVPESLVLNTIL</sequence>
<evidence type="ECO:0000313" key="1">
    <source>
        <dbReference type="EMBL" id="AEE17277.1"/>
    </source>
</evidence>
<evidence type="ECO:0000313" key="2">
    <source>
        <dbReference type="Proteomes" id="UP000006546"/>
    </source>
</evidence>
<dbReference type="Proteomes" id="UP000006546">
    <property type="component" value="Chromosome"/>
</dbReference>
<dbReference type="eggNOG" id="ENOG5030UA7">
    <property type="taxonomic scope" value="Bacteria"/>
</dbReference>
<proteinExistence type="predicted"/>
<accession>F4LIW8</accession>
<dbReference type="AlphaFoldDB" id="F4LIW8"/>
<dbReference type="RefSeq" id="WP_013758981.1">
    <property type="nucleotide sequence ID" value="NC_015500.1"/>
</dbReference>
<organism evidence="1 2">
    <name type="scientific">Treponema brennaborense (strain DSM 12168 / CIP 105900 / DD5/3)</name>
    <dbReference type="NCBI Taxonomy" id="906968"/>
    <lineage>
        <taxon>Bacteria</taxon>
        <taxon>Pseudomonadati</taxon>
        <taxon>Spirochaetota</taxon>
        <taxon>Spirochaetia</taxon>
        <taxon>Spirochaetales</taxon>
        <taxon>Treponemataceae</taxon>
        <taxon>Treponema</taxon>
    </lineage>
</organism>